<sequence>MARHRRFATENDRWNALQKREPGAALAFIYGVTTTRIFCRPTCPARLARRANVVFFDTVSDALSAGFRACKRCKPEEVFRRAHEEAVKRACEALRAANGKTITLETLAGEAGLSSRYFHGVFKKIVGVTPREYAAQLRIEKEHNQGEDERTGESNYQSQTLLGENAEFEVLAPETRIMEQLRFDWSQLTPSAEPELLIDMDYEAMMSNLDVYS</sequence>
<dbReference type="GO" id="GO:0003700">
    <property type="term" value="F:DNA-binding transcription factor activity"/>
    <property type="evidence" value="ECO:0007669"/>
    <property type="project" value="InterPro"/>
</dbReference>
<dbReference type="EMBL" id="JOWA01000077">
    <property type="protein sequence ID" value="KEZ45520.1"/>
    <property type="molecule type" value="Genomic_DNA"/>
</dbReference>
<dbReference type="SUPFAM" id="SSF46689">
    <property type="entry name" value="Homeodomain-like"/>
    <property type="match status" value="1"/>
</dbReference>
<dbReference type="GO" id="GO:0008270">
    <property type="term" value="F:zinc ion binding"/>
    <property type="evidence" value="ECO:0007669"/>
    <property type="project" value="InterPro"/>
</dbReference>
<evidence type="ECO:0000256" key="6">
    <source>
        <dbReference type="ARBA" id="ARBA00023163"/>
    </source>
</evidence>
<evidence type="ECO:0000256" key="2">
    <source>
        <dbReference type="ARBA" id="ARBA00022603"/>
    </source>
</evidence>
<keyword evidence="4" id="KW-0238">DNA-binding</keyword>
<dbReference type="RefSeq" id="XP_016645319.1">
    <property type="nucleotide sequence ID" value="XM_016785022.1"/>
</dbReference>
<dbReference type="Proteomes" id="UP000028545">
    <property type="component" value="Unassembled WGS sequence"/>
</dbReference>
<dbReference type="GO" id="GO:0043565">
    <property type="term" value="F:sequence-specific DNA binding"/>
    <property type="evidence" value="ECO:0007669"/>
    <property type="project" value="InterPro"/>
</dbReference>
<dbReference type="VEuPathDB" id="FungiDB:SAPIO_CDS1845"/>
<feature type="domain" description="HTH araC/xylS-type" evidence="7">
    <location>
        <begin position="88"/>
        <end position="141"/>
    </location>
</feature>
<dbReference type="GO" id="GO:0008168">
    <property type="term" value="F:methyltransferase activity"/>
    <property type="evidence" value="ECO:0007669"/>
    <property type="project" value="UniProtKB-KW"/>
</dbReference>
<comment type="cofactor">
    <cofactor evidence="1">
        <name>Zn(2+)</name>
        <dbReference type="ChEBI" id="CHEBI:29105"/>
    </cofactor>
</comment>
<dbReference type="SUPFAM" id="SSF57884">
    <property type="entry name" value="Ada DNA repair protein, N-terminal domain (N-Ada 10)"/>
    <property type="match status" value="1"/>
</dbReference>
<dbReference type="InterPro" id="IPR035451">
    <property type="entry name" value="Ada-like_dom_sf"/>
</dbReference>
<evidence type="ECO:0000256" key="1">
    <source>
        <dbReference type="ARBA" id="ARBA00001947"/>
    </source>
</evidence>
<dbReference type="InterPro" id="IPR050204">
    <property type="entry name" value="AraC_XylS_family_regulators"/>
</dbReference>
<keyword evidence="2" id="KW-0489">Methyltransferase</keyword>
<evidence type="ECO:0000256" key="3">
    <source>
        <dbReference type="ARBA" id="ARBA00023015"/>
    </source>
</evidence>
<dbReference type="Pfam" id="PF00165">
    <property type="entry name" value="HTH_AraC"/>
    <property type="match status" value="1"/>
</dbReference>
<keyword evidence="9" id="KW-1185">Reference proteome</keyword>
<evidence type="ECO:0000313" key="9">
    <source>
        <dbReference type="Proteomes" id="UP000028545"/>
    </source>
</evidence>
<proteinExistence type="predicted"/>
<keyword evidence="3" id="KW-0805">Transcription regulation</keyword>
<dbReference type="InterPro" id="IPR009057">
    <property type="entry name" value="Homeodomain-like_sf"/>
</dbReference>
<dbReference type="HOGENOM" id="CLU_000445_81_3_1"/>
<organism evidence="8 9">
    <name type="scientific">Pseudallescheria apiosperma</name>
    <name type="common">Scedosporium apiospermum</name>
    <dbReference type="NCBI Taxonomy" id="563466"/>
    <lineage>
        <taxon>Eukaryota</taxon>
        <taxon>Fungi</taxon>
        <taxon>Dikarya</taxon>
        <taxon>Ascomycota</taxon>
        <taxon>Pezizomycotina</taxon>
        <taxon>Sordariomycetes</taxon>
        <taxon>Hypocreomycetidae</taxon>
        <taxon>Microascales</taxon>
        <taxon>Microascaceae</taxon>
        <taxon>Scedosporium</taxon>
    </lineage>
</organism>
<dbReference type="Gene3D" id="1.10.10.60">
    <property type="entry name" value="Homeodomain-like"/>
    <property type="match status" value="1"/>
</dbReference>
<keyword evidence="5" id="KW-0010">Activator</keyword>
<keyword evidence="2" id="KW-0808">Transferase</keyword>
<gene>
    <name evidence="8" type="ORF">SAPIO_CDS1845</name>
</gene>
<dbReference type="GO" id="GO:0032259">
    <property type="term" value="P:methylation"/>
    <property type="evidence" value="ECO:0007669"/>
    <property type="project" value="UniProtKB-KW"/>
</dbReference>
<evidence type="ECO:0000313" key="8">
    <source>
        <dbReference type="EMBL" id="KEZ45520.1"/>
    </source>
</evidence>
<dbReference type="KEGG" id="sapo:SAPIO_CDS1845"/>
<dbReference type="InterPro" id="IPR004026">
    <property type="entry name" value="Ada_DNA_repair_Zn-bd"/>
</dbReference>
<dbReference type="GeneID" id="27720917"/>
<dbReference type="OMA" id="MCHGSPY"/>
<accession>A0A084GDV8</accession>
<dbReference type="InterPro" id="IPR018060">
    <property type="entry name" value="HTH_AraC"/>
</dbReference>
<dbReference type="Pfam" id="PF02805">
    <property type="entry name" value="Ada_Zn_binding"/>
    <property type="match status" value="1"/>
</dbReference>
<evidence type="ECO:0000256" key="5">
    <source>
        <dbReference type="ARBA" id="ARBA00023159"/>
    </source>
</evidence>
<protein>
    <recommendedName>
        <fullName evidence="7">HTH araC/xylS-type domain-containing protein</fullName>
    </recommendedName>
</protein>
<reference evidence="8 9" key="1">
    <citation type="journal article" date="2014" name="Genome Announc.">
        <title>Draft genome sequence of the pathogenic fungus Scedosporium apiospermum.</title>
        <authorList>
            <person name="Vandeputte P."/>
            <person name="Ghamrawi S."/>
            <person name="Rechenmann M."/>
            <person name="Iltis A."/>
            <person name="Giraud S."/>
            <person name="Fleury M."/>
            <person name="Thornton C."/>
            <person name="Delhaes L."/>
            <person name="Meyer W."/>
            <person name="Papon N."/>
            <person name="Bouchara J.P."/>
        </authorList>
    </citation>
    <scope>NUCLEOTIDE SEQUENCE [LARGE SCALE GENOMIC DNA]</scope>
    <source>
        <strain evidence="8 9">IHEM 14462</strain>
    </source>
</reference>
<keyword evidence="6" id="KW-0804">Transcription</keyword>
<comment type="caution">
    <text evidence="8">The sequence shown here is derived from an EMBL/GenBank/DDBJ whole genome shotgun (WGS) entry which is preliminary data.</text>
</comment>
<dbReference type="Gene3D" id="3.40.10.10">
    <property type="entry name" value="DNA Methylphosphotriester Repair Domain"/>
    <property type="match status" value="1"/>
</dbReference>
<evidence type="ECO:0000259" key="7">
    <source>
        <dbReference type="PROSITE" id="PS01124"/>
    </source>
</evidence>
<evidence type="ECO:0000256" key="4">
    <source>
        <dbReference type="ARBA" id="ARBA00023125"/>
    </source>
</evidence>
<name>A0A084GDV8_PSEDA</name>
<dbReference type="AlphaFoldDB" id="A0A084GDV8"/>
<dbReference type="PANTHER" id="PTHR46796">
    <property type="entry name" value="HTH-TYPE TRANSCRIPTIONAL ACTIVATOR RHAS-RELATED"/>
    <property type="match status" value="1"/>
</dbReference>
<dbReference type="PROSITE" id="PS01124">
    <property type="entry name" value="HTH_ARAC_FAMILY_2"/>
    <property type="match status" value="1"/>
</dbReference>
<dbReference type="OrthoDB" id="2447880at2759"/>
<dbReference type="GO" id="GO:0006281">
    <property type="term" value="P:DNA repair"/>
    <property type="evidence" value="ECO:0007669"/>
    <property type="project" value="InterPro"/>
</dbReference>